<proteinExistence type="predicted"/>
<comment type="caution">
    <text evidence="1">The sequence shown here is derived from an EMBL/GenBank/DDBJ whole genome shotgun (WGS) entry which is preliminary data.</text>
</comment>
<dbReference type="VEuPathDB" id="VectorBase:SSCA009011"/>
<protein>
    <submittedName>
        <fullName evidence="1">Uncharacterized protein</fullName>
    </submittedName>
</protein>
<name>A0A132AH19_SARSC</name>
<reference evidence="1 2" key="1">
    <citation type="journal article" date="2015" name="Parasit. Vectors">
        <title>Draft genome of the scabies mite.</title>
        <authorList>
            <person name="Rider S.D.Jr."/>
            <person name="Morgan M.S."/>
            <person name="Arlian L.G."/>
        </authorList>
    </citation>
    <scope>NUCLEOTIDE SEQUENCE [LARGE SCALE GENOMIC DNA]</scope>
    <source>
        <strain evidence="1">Arlian Lab</strain>
    </source>
</reference>
<organism evidence="1 2">
    <name type="scientific">Sarcoptes scabiei</name>
    <name type="common">Itch mite</name>
    <name type="synonym">Acarus scabiei</name>
    <dbReference type="NCBI Taxonomy" id="52283"/>
    <lineage>
        <taxon>Eukaryota</taxon>
        <taxon>Metazoa</taxon>
        <taxon>Ecdysozoa</taxon>
        <taxon>Arthropoda</taxon>
        <taxon>Chelicerata</taxon>
        <taxon>Arachnida</taxon>
        <taxon>Acari</taxon>
        <taxon>Acariformes</taxon>
        <taxon>Sarcoptiformes</taxon>
        <taxon>Astigmata</taxon>
        <taxon>Psoroptidia</taxon>
        <taxon>Sarcoptoidea</taxon>
        <taxon>Sarcoptidae</taxon>
        <taxon>Sarcoptinae</taxon>
        <taxon>Sarcoptes</taxon>
    </lineage>
</organism>
<dbReference type="AlphaFoldDB" id="A0A132AH19"/>
<accession>A0A132AH19</accession>
<dbReference type="EMBL" id="JXLN01014776">
    <property type="protein sequence ID" value="KPM10227.1"/>
    <property type="molecule type" value="Genomic_DNA"/>
</dbReference>
<dbReference type="Proteomes" id="UP000616769">
    <property type="component" value="Unassembled WGS sequence"/>
</dbReference>
<evidence type="ECO:0000313" key="2">
    <source>
        <dbReference type="Proteomes" id="UP000616769"/>
    </source>
</evidence>
<gene>
    <name evidence="1" type="ORF">QR98_0087780</name>
</gene>
<sequence length="64" mass="6992">MASSASPSSTTAPASMSDRDSNALGGLFQNIITDLRLLLFGVCNRTEKVVSIFDISDDWRREIN</sequence>
<evidence type="ECO:0000313" key="1">
    <source>
        <dbReference type="EMBL" id="KPM10227.1"/>
    </source>
</evidence>